<dbReference type="Proteomes" id="UP000011116">
    <property type="component" value="Chromosome 1H"/>
</dbReference>
<name>A0A8I6X4T2_HORVV</name>
<reference evidence="2" key="1">
    <citation type="journal article" date="2012" name="Nature">
        <title>A physical, genetic and functional sequence assembly of the barley genome.</title>
        <authorList>
            <consortium name="The International Barley Genome Sequencing Consortium"/>
            <person name="Mayer K.F."/>
            <person name="Waugh R."/>
            <person name="Brown J.W."/>
            <person name="Schulman A."/>
            <person name="Langridge P."/>
            <person name="Platzer M."/>
            <person name="Fincher G.B."/>
            <person name="Muehlbauer G.J."/>
            <person name="Sato K."/>
            <person name="Close T.J."/>
            <person name="Wise R.P."/>
            <person name="Stein N."/>
        </authorList>
    </citation>
    <scope>NUCLEOTIDE SEQUENCE [LARGE SCALE GENOMIC DNA]</scope>
    <source>
        <strain evidence="2">cv. Morex</strain>
    </source>
</reference>
<organism evidence="1 2">
    <name type="scientific">Hordeum vulgare subsp. vulgare</name>
    <name type="common">Domesticated barley</name>
    <dbReference type="NCBI Taxonomy" id="112509"/>
    <lineage>
        <taxon>Eukaryota</taxon>
        <taxon>Viridiplantae</taxon>
        <taxon>Streptophyta</taxon>
        <taxon>Embryophyta</taxon>
        <taxon>Tracheophyta</taxon>
        <taxon>Spermatophyta</taxon>
        <taxon>Magnoliopsida</taxon>
        <taxon>Liliopsida</taxon>
        <taxon>Poales</taxon>
        <taxon>Poaceae</taxon>
        <taxon>BOP clade</taxon>
        <taxon>Pooideae</taxon>
        <taxon>Triticodae</taxon>
        <taxon>Triticeae</taxon>
        <taxon>Hordeinae</taxon>
        <taxon>Hordeum</taxon>
    </lineage>
</organism>
<reference evidence="1" key="2">
    <citation type="submission" date="2020-10" db="EMBL/GenBank/DDBJ databases">
        <authorList>
            <person name="Scholz U."/>
            <person name="Mascher M."/>
            <person name="Fiebig A."/>
        </authorList>
    </citation>
    <scope>NUCLEOTIDE SEQUENCE [LARGE SCALE GENOMIC DNA]</scope>
    <source>
        <strain evidence="1">cv. Morex</strain>
    </source>
</reference>
<proteinExistence type="predicted"/>
<sequence length="81" mass="9267">MHCDSPQLEVLGDIGSRHSAITHADVQFTEVVYIVCLWSKLGFRGASHSPWWRCPHSMVDERVKKCMTSEIAQIGHCQLEW</sequence>
<evidence type="ECO:0000313" key="1">
    <source>
        <dbReference type="EnsemblPlants" id="HORVU.MOREX.r3.1HG0044750.1"/>
    </source>
</evidence>
<protein>
    <submittedName>
        <fullName evidence="1">Uncharacterized protein</fullName>
    </submittedName>
</protein>
<dbReference type="Gramene" id="HORVU.MOREX.r3.1HG0044750.1">
    <property type="protein sequence ID" value="HORVU.MOREX.r3.1HG0044750.1"/>
    <property type="gene ID" value="HORVU.MOREX.r3.1HG0044750"/>
</dbReference>
<dbReference type="AlphaFoldDB" id="A0A8I6X4T2"/>
<evidence type="ECO:0000313" key="2">
    <source>
        <dbReference type="Proteomes" id="UP000011116"/>
    </source>
</evidence>
<dbReference type="EnsemblPlants" id="HORVU.MOREX.r3.1HG0044750.1">
    <property type="protein sequence ID" value="HORVU.MOREX.r3.1HG0044750.1"/>
    <property type="gene ID" value="HORVU.MOREX.r3.1HG0044750"/>
</dbReference>
<dbReference type="Gramene" id="HORVU.MOREX.r2.1HG0034710.1">
    <property type="protein sequence ID" value="HORVU.MOREX.r2.1HG0034710.1"/>
    <property type="gene ID" value="HORVU.MOREX.r2.1HG0034710"/>
</dbReference>
<keyword evidence="2" id="KW-1185">Reference proteome</keyword>
<accession>A0A8I6X4T2</accession>
<reference evidence="1" key="3">
    <citation type="submission" date="2022-01" db="UniProtKB">
        <authorList>
            <consortium name="EnsemblPlants"/>
        </authorList>
    </citation>
    <scope>IDENTIFICATION</scope>
    <source>
        <strain evidence="1">subsp. vulgare</strain>
    </source>
</reference>